<gene>
    <name evidence="1" type="ORF">A2228_00545</name>
</gene>
<comment type="caution">
    <text evidence="1">The sequence shown here is derived from an EMBL/GenBank/DDBJ whole genome shotgun (WGS) entry which is preliminary data.</text>
</comment>
<dbReference type="Proteomes" id="UP000176191">
    <property type="component" value="Unassembled WGS sequence"/>
</dbReference>
<name>A0A1F5F5A7_9BACT</name>
<proteinExistence type="predicted"/>
<protein>
    <submittedName>
        <fullName evidence="1">Uncharacterized protein</fullName>
    </submittedName>
</protein>
<accession>A0A1F5F5A7</accession>
<reference evidence="1 2" key="1">
    <citation type="journal article" date="2016" name="Nat. Commun.">
        <title>Thousands of microbial genomes shed light on interconnected biogeochemical processes in an aquifer system.</title>
        <authorList>
            <person name="Anantharaman K."/>
            <person name="Brown C.T."/>
            <person name="Hug L.A."/>
            <person name="Sharon I."/>
            <person name="Castelle C.J."/>
            <person name="Probst A.J."/>
            <person name="Thomas B.C."/>
            <person name="Singh A."/>
            <person name="Wilkins M.J."/>
            <person name="Karaoz U."/>
            <person name="Brodie E.L."/>
            <person name="Williams K.H."/>
            <person name="Hubbard S.S."/>
            <person name="Banfield J.F."/>
        </authorList>
    </citation>
    <scope>NUCLEOTIDE SEQUENCE [LARGE SCALE GENOMIC DNA]</scope>
</reference>
<evidence type="ECO:0000313" key="2">
    <source>
        <dbReference type="Proteomes" id="UP000176191"/>
    </source>
</evidence>
<dbReference type="EMBL" id="MFAK01000026">
    <property type="protein sequence ID" value="OGD74766.1"/>
    <property type="molecule type" value="Genomic_DNA"/>
</dbReference>
<evidence type="ECO:0000313" key="1">
    <source>
        <dbReference type="EMBL" id="OGD74766.1"/>
    </source>
</evidence>
<dbReference type="AlphaFoldDB" id="A0A1F5F5A7"/>
<organism evidence="1 2">
    <name type="scientific">Candidatus Collierbacteria bacterium RIFOXYA2_FULL_46_10</name>
    <dbReference type="NCBI Taxonomy" id="1817726"/>
    <lineage>
        <taxon>Bacteria</taxon>
        <taxon>Candidatus Collieribacteriota</taxon>
    </lineage>
</organism>
<sequence>MKSLLYLILLTIILGLGYLKFAPPSQLSESAPVASANPSSASSPVFLPTRPLKTAFFTLEYPTNATASAVVETPDALTWSVYYWGPTQKAQTELYDGYAITLTRFETAGENVAQTQADSDRQTSIDVCGEEVVTPVTTAVIADQSALTFSGGCLGEASHYYFTVQDILYRLTIMVTGTPEQTSIYQQAVDSILASLTFL</sequence>